<protein>
    <recommendedName>
        <fullName evidence="3">beta-ketoacyl-[acyl-carrier-protein] synthase III</fullName>
        <ecNumber evidence="3">2.3.1.180</ecNumber>
    </recommendedName>
</protein>
<dbReference type="HAMAP" id="MF_01815">
    <property type="entry name" value="FabH"/>
    <property type="match status" value="1"/>
</dbReference>
<dbReference type="InterPro" id="IPR013747">
    <property type="entry name" value="ACP_syn_III_C"/>
</dbReference>
<keyword evidence="8" id="KW-0275">Fatty acid biosynthesis</keyword>
<gene>
    <name evidence="14" type="ORF">DBRI1063_LOCUS6418</name>
</gene>
<organism evidence="14">
    <name type="scientific">Ditylum brightwellii</name>
    <dbReference type="NCBI Taxonomy" id="49249"/>
    <lineage>
        <taxon>Eukaryota</taxon>
        <taxon>Sar</taxon>
        <taxon>Stramenopiles</taxon>
        <taxon>Ochrophyta</taxon>
        <taxon>Bacillariophyta</taxon>
        <taxon>Mediophyceae</taxon>
        <taxon>Lithodesmiophycidae</taxon>
        <taxon>Lithodesmiales</taxon>
        <taxon>Lithodesmiaceae</taxon>
        <taxon>Ditylum</taxon>
    </lineage>
</organism>
<dbReference type="GO" id="GO:0006633">
    <property type="term" value="P:fatty acid biosynthetic process"/>
    <property type="evidence" value="ECO:0007669"/>
    <property type="project" value="UniProtKB-KW"/>
</dbReference>
<keyword evidence="6" id="KW-0276">Fatty acid metabolism</keyword>
<keyword evidence="7" id="KW-0443">Lipid metabolism</keyword>
<evidence type="ECO:0000256" key="3">
    <source>
        <dbReference type="ARBA" id="ARBA00012333"/>
    </source>
</evidence>
<keyword evidence="4" id="KW-0444">Lipid biosynthesis</keyword>
<feature type="domain" description="Beta-ketoacyl-[acyl-carrier-protein] synthase III C-terminal" evidence="12">
    <location>
        <begin position="318"/>
        <end position="407"/>
    </location>
</feature>
<evidence type="ECO:0000259" key="13">
    <source>
        <dbReference type="Pfam" id="PF08545"/>
    </source>
</evidence>
<sequence>MKFIVSAIASFLFLQPNASSVFGFHAPTAFIASPSSSKSNTADLQKSTTKLSATCGGKLNCRAIGIGSAAPKTVVTNSDLENIVETDDEWIRTRTGISERRLLLHSDETLEEGEEPETIKSLAIDAAMGALEMSGVDPLDIDLVIVATSSPDDLFGDATSVAASVGATNAVAFDLTAACSGFLFSTVTAGQFLDKGTMKNALVVGADALSRWIDWDDRNSCILFGDGAGAMVLSTTVSEEGGDDAEAALPGILGYSAHSNGKGYGDLNCGYKGSARPVDTPGEQTVLSAGSYNKLAMNGKKVYAFATREVPTVITEALDAAGMTVDDVDWLLLHQANIRIMETVAKRLGMPMDKVITNLSKYGNTSAASIPLALDEAVRSGQVKKGDVIACAGFGAGLSWGAAIIRWG</sequence>
<dbReference type="GO" id="GO:0004315">
    <property type="term" value="F:3-oxoacyl-[acyl-carrier-protein] synthase activity"/>
    <property type="evidence" value="ECO:0007669"/>
    <property type="project" value="InterPro"/>
</dbReference>
<evidence type="ECO:0000256" key="8">
    <source>
        <dbReference type="ARBA" id="ARBA00023160"/>
    </source>
</evidence>
<evidence type="ECO:0000256" key="2">
    <source>
        <dbReference type="ARBA" id="ARBA00008642"/>
    </source>
</evidence>
<name>A0A7S2E895_9STRA</name>
<keyword evidence="5" id="KW-0808">Transferase</keyword>
<dbReference type="EMBL" id="HBGN01009999">
    <property type="protein sequence ID" value="CAD9321285.1"/>
    <property type="molecule type" value="Transcribed_RNA"/>
</dbReference>
<dbReference type="EC" id="2.3.1.180" evidence="3"/>
<keyword evidence="11" id="KW-0732">Signal</keyword>
<dbReference type="Gene3D" id="3.40.47.10">
    <property type="match status" value="1"/>
</dbReference>
<dbReference type="SUPFAM" id="SSF53901">
    <property type="entry name" value="Thiolase-like"/>
    <property type="match status" value="1"/>
</dbReference>
<evidence type="ECO:0000259" key="12">
    <source>
        <dbReference type="Pfam" id="PF08541"/>
    </source>
</evidence>
<comment type="pathway">
    <text evidence="1">Lipid metabolism; fatty acid biosynthesis.</text>
</comment>
<comment type="similarity">
    <text evidence="2">Belongs to the thiolase-like superfamily. FabH family.</text>
</comment>
<dbReference type="CDD" id="cd00830">
    <property type="entry name" value="KAS_III"/>
    <property type="match status" value="1"/>
</dbReference>
<proteinExistence type="inferred from homology"/>
<dbReference type="Pfam" id="PF08545">
    <property type="entry name" value="ACP_syn_III"/>
    <property type="match status" value="1"/>
</dbReference>
<dbReference type="NCBIfam" id="NF006829">
    <property type="entry name" value="PRK09352.1"/>
    <property type="match status" value="1"/>
</dbReference>
<evidence type="ECO:0000313" key="14">
    <source>
        <dbReference type="EMBL" id="CAD9321285.1"/>
    </source>
</evidence>
<feature type="domain" description="Beta-ketoacyl-[acyl-carrier-protein] synthase III N-terminal" evidence="13">
    <location>
        <begin position="173"/>
        <end position="241"/>
    </location>
</feature>
<dbReference type="AlphaFoldDB" id="A0A7S2E895"/>
<evidence type="ECO:0000256" key="6">
    <source>
        <dbReference type="ARBA" id="ARBA00022832"/>
    </source>
</evidence>
<evidence type="ECO:0000256" key="5">
    <source>
        <dbReference type="ARBA" id="ARBA00022679"/>
    </source>
</evidence>
<dbReference type="InterPro" id="IPR004655">
    <property type="entry name" value="FabH"/>
</dbReference>
<feature type="chain" id="PRO_5030940370" description="beta-ketoacyl-[acyl-carrier-protein] synthase III" evidence="11">
    <location>
        <begin position="21"/>
        <end position="408"/>
    </location>
</feature>
<dbReference type="PANTHER" id="PTHR43091">
    <property type="entry name" value="3-OXOACYL-[ACYL-CARRIER-PROTEIN] SYNTHASE"/>
    <property type="match status" value="1"/>
</dbReference>
<dbReference type="Pfam" id="PF08541">
    <property type="entry name" value="ACP_syn_III_C"/>
    <property type="match status" value="1"/>
</dbReference>
<evidence type="ECO:0000256" key="9">
    <source>
        <dbReference type="ARBA" id="ARBA00052419"/>
    </source>
</evidence>
<evidence type="ECO:0000256" key="7">
    <source>
        <dbReference type="ARBA" id="ARBA00023098"/>
    </source>
</evidence>
<accession>A0A7S2E895</accession>
<comment type="function">
    <text evidence="10">Catalyzes the condensation reaction of fatty acid synthesis by the addition to an acyl acceptor of two carbons from malonyl-ACP. KAS III catalyzes the first condensation reaction which initiates fatty acid synthesis and may therefore play a role in governing the total rate of fatty acid production. Possesses both acetoacetyl-ACP synthase and acetyl transacylase activities.</text>
</comment>
<dbReference type="GO" id="GO:0033818">
    <property type="term" value="F:beta-ketoacyl-acyl-carrier-protein synthase III activity"/>
    <property type="evidence" value="ECO:0007669"/>
    <property type="project" value="UniProtKB-EC"/>
</dbReference>
<dbReference type="InterPro" id="IPR013751">
    <property type="entry name" value="ACP_syn_III_N"/>
</dbReference>
<evidence type="ECO:0000256" key="10">
    <source>
        <dbReference type="ARBA" id="ARBA00057449"/>
    </source>
</evidence>
<evidence type="ECO:0000256" key="4">
    <source>
        <dbReference type="ARBA" id="ARBA00022516"/>
    </source>
</evidence>
<dbReference type="InterPro" id="IPR016039">
    <property type="entry name" value="Thiolase-like"/>
</dbReference>
<comment type="catalytic activity">
    <reaction evidence="9">
        <text>malonyl-[ACP] + acetyl-CoA + H(+) = 3-oxobutanoyl-[ACP] + CO2 + CoA</text>
        <dbReference type="Rhea" id="RHEA:12080"/>
        <dbReference type="Rhea" id="RHEA-COMP:9623"/>
        <dbReference type="Rhea" id="RHEA-COMP:9625"/>
        <dbReference type="ChEBI" id="CHEBI:15378"/>
        <dbReference type="ChEBI" id="CHEBI:16526"/>
        <dbReference type="ChEBI" id="CHEBI:57287"/>
        <dbReference type="ChEBI" id="CHEBI:57288"/>
        <dbReference type="ChEBI" id="CHEBI:78449"/>
        <dbReference type="ChEBI" id="CHEBI:78450"/>
        <dbReference type="EC" id="2.3.1.180"/>
    </reaction>
</comment>
<reference evidence="14" key="1">
    <citation type="submission" date="2021-01" db="EMBL/GenBank/DDBJ databases">
        <authorList>
            <person name="Corre E."/>
            <person name="Pelletier E."/>
            <person name="Niang G."/>
            <person name="Scheremetjew M."/>
            <person name="Finn R."/>
            <person name="Kale V."/>
            <person name="Holt S."/>
            <person name="Cochrane G."/>
            <person name="Meng A."/>
            <person name="Brown T."/>
            <person name="Cohen L."/>
        </authorList>
    </citation>
    <scope>NUCLEOTIDE SEQUENCE</scope>
    <source>
        <strain evidence="14">Pop2</strain>
    </source>
</reference>
<dbReference type="NCBIfam" id="TIGR00747">
    <property type="entry name" value="fabH"/>
    <property type="match status" value="1"/>
</dbReference>
<dbReference type="PANTHER" id="PTHR43091:SF1">
    <property type="entry name" value="BETA-KETOACYL-[ACYL-CARRIER-PROTEIN] SYNTHASE III, CHLOROPLASTIC"/>
    <property type="match status" value="1"/>
</dbReference>
<evidence type="ECO:0000256" key="1">
    <source>
        <dbReference type="ARBA" id="ARBA00005194"/>
    </source>
</evidence>
<feature type="signal peptide" evidence="11">
    <location>
        <begin position="1"/>
        <end position="20"/>
    </location>
</feature>
<evidence type="ECO:0000256" key="11">
    <source>
        <dbReference type="SAM" id="SignalP"/>
    </source>
</evidence>
<dbReference type="FunFam" id="3.40.47.10:FF:000004">
    <property type="entry name" value="3-oxoacyl-[acyl-carrier-protein] synthase 3"/>
    <property type="match status" value="1"/>
</dbReference>